<dbReference type="InterPro" id="IPR003877">
    <property type="entry name" value="SPRY_dom"/>
</dbReference>
<dbReference type="InterPro" id="IPR043136">
    <property type="entry name" value="B30.2/SPRY_sf"/>
</dbReference>
<sequence length="421" mass="49314">MDFSTALKNLQEACTCFICSALFRDPVTIICGHNFCQECLSVCWKDLRDVFPCPICKVDSFVRHWHRNPQICNLTDIARELQRPSRGRRRKVYTVCQRHNKNQTIFCMDDQELICPRCRFADKHYMHSVCFMMSAAVLHRKMLSQSMELLEMMMKQCKKERTLQHRKTHELRKKFRYKKKEICFEFEQVKLFLQSEHEELLNEIHIEELLGLSTLNECVGTLADHLSALEDLLKGAQAKHVQTDVAFLASLLREYHKCEKLKRPPLWPFRTKQYGLSLPPQYSGLDRIIKRFRIDMHFDLDAAHPQLVISEDRKSVLYKEERQSVDASPQRFRWPALLGCRSFHSGRCFWEVKVGNKPLWTLGMCQDGFPRQLSHQPSVAEGFWAIGRYNESGYVTCGPKSSAFLPVVQPTRIGIFLDYEL</sequence>
<dbReference type="Pfam" id="PF00622">
    <property type="entry name" value="SPRY"/>
    <property type="match status" value="1"/>
</dbReference>
<dbReference type="PROSITE" id="PS50089">
    <property type="entry name" value="ZF_RING_2"/>
    <property type="match status" value="1"/>
</dbReference>
<dbReference type="Pfam" id="PF15227">
    <property type="entry name" value="zf-C3HC4_4"/>
    <property type="match status" value="1"/>
</dbReference>
<dbReference type="InterPro" id="IPR006574">
    <property type="entry name" value="PRY"/>
</dbReference>
<dbReference type="InterPro" id="IPR001870">
    <property type="entry name" value="B30.2/SPRY"/>
</dbReference>
<evidence type="ECO:0000313" key="8">
    <source>
        <dbReference type="Proteomes" id="UP000694915"/>
    </source>
</evidence>
<dbReference type="SUPFAM" id="SSF57845">
    <property type="entry name" value="B-box zinc-binding domain"/>
    <property type="match status" value="1"/>
</dbReference>
<evidence type="ECO:0000256" key="4">
    <source>
        <dbReference type="PROSITE-ProRule" id="PRU00024"/>
    </source>
</evidence>
<evidence type="ECO:0000256" key="1">
    <source>
        <dbReference type="ARBA" id="ARBA00022723"/>
    </source>
</evidence>
<dbReference type="Pfam" id="PF00643">
    <property type="entry name" value="zf-B_box"/>
    <property type="match status" value="1"/>
</dbReference>
<feature type="domain" description="RING-type" evidence="5">
    <location>
        <begin position="16"/>
        <end position="57"/>
    </location>
</feature>
<keyword evidence="3" id="KW-0862">Zinc</keyword>
<dbReference type="InterPro" id="IPR003879">
    <property type="entry name" value="Butyrophylin_SPRY"/>
</dbReference>
<evidence type="ECO:0000256" key="2">
    <source>
        <dbReference type="ARBA" id="ARBA00022771"/>
    </source>
</evidence>
<dbReference type="InterPro" id="IPR017907">
    <property type="entry name" value="Znf_RING_CS"/>
</dbReference>
<dbReference type="SUPFAM" id="SSF49899">
    <property type="entry name" value="Concanavalin A-like lectins/glucanases"/>
    <property type="match status" value="1"/>
</dbReference>
<keyword evidence="8" id="KW-1185">Reference proteome</keyword>
<accession>A0ABM0LT77</accession>
<dbReference type="Gene3D" id="3.30.160.60">
    <property type="entry name" value="Classic Zinc Finger"/>
    <property type="match status" value="1"/>
</dbReference>
<dbReference type="Gene3D" id="3.30.40.10">
    <property type="entry name" value="Zinc/RING finger domain, C3HC4 (zinc finger)"/>
    <property type="match status" value="1"/>
</dbReference>
<dbReference type="Pfam" id="PF13765">
    <property type="entry name" value="PRY"/>
    <property type="match status" value="1"/>
</dbReference>
<feature type="domain" description="B box-type" evidence="6">
    <location>
        <begin position="91"/>
        <end position="132"/>
    </location>
</feature>
<keyword evidence="2 4" id="KW-0863">Zinc-finger</keyword>
<proteinExistence type="predicted"/>
<keyword evidence="1" id="KW-0479">Metal-binding</keyword>
<gene>
    <name evidence="9" type="primary">LOC101997841</name>
</gene>
<dbReference type="InterPro" id="IPR000315">
    <property type="entry name" value="Znf_B-box"/>
</dbReference>
<dbReference type="RefSeq" id="XP_005372360.3">
    <property type="nucleotide sequence ID" value="XM_005372303.3"/>
</dbReference>
<organism evidence="8 9">
    <name type="scientific">Microtus ochrogaster</name>
    <name type="common">Prairie vole</name>
    <dbReference type="NCBI Taxonomy" id="79684"/>
    <lineage>
        <taxon>Eukaryota</taxon>
        <taxon>Metazoa</taxon>
        <taxon>Chordata</taxon>
        <taxon>Craniata</taxon>
        <taxon>Vertebrata</taxon>
        <taxon>Euteleostomi</taxon>
        <taxon>Mammalia</taxon>
        <taxon>Eutheria</taxon>
        <taxon>Euarchontoglires</taxon>
        <taxon>Glires</taxon>
        <taxon>Rodentia</taxon>
        <taxon>Myomorpha</taxon>
        <taxon>Muroidea</taxon>
        <taxon>Cricetidae</taxon>
        <taxon>Arvicolinae</taxon>
        <taxon>Microtus</taxon>
    </lineage>
</organism>
<evidence type="ECO:0000313" key="9">
    <source>
        <dbReference type="RefSeq" id="XP_005372360.3"/>
    </source>
</evidence>
<dbReference type="PROSITE" id="PS50188">
    <property type="entry name" value="B302_SPRY"/>
    <property type="match status" value="1"/>
</dbReference>
<dbReference type="InterPro" id="IPR001841">
    <property type="entry name" value="Znf_RING"/>
</dbReference>
<evidence type="ECO:0000259" key="7">
    <source>
        <dbReference type="PROSITE" id="PS50188"/>
    </source>
</evidence>
<dbReference type="GeneID" id="101997841"/>
<reference evidence="9" key="1">
    <citation type="submission" date="2025-08" db="UniProtKB">
        <authorList>
            <consortium name="RefSeq"/>
        </authorList>
    </citation>
    <scope>IDENTIFICATION</scope>
</reference>
<dbReference type="Gene3D" id="2.60.120.920">
    <property type="match status" value="1"/>
</dbReference>
<dbReference type="PROSITE" id="PS00518">
    <property type="entry name" value="ZF_RING_1"/>
    <property type="match status" value="1"/>
</dbReference>
<dbReference type="PANTHER" id="PTHR24103">
    <property type="entry name" value="E3 UBIQUITIN-PROTEIN LIGASE TRIM"/>
    <property type="match status" value="1"/>
</dbReference>
<dbReference type="InterPro" id="IPR013320">
    <property type="entry name" value="ConA-like_dom_sf"/>
</dbReference>
<dbReference type="PRINTS" id="PR01407">
    <property type="entry name" value="BUTYPHLNCDUF"/>
</dbReference>
<dbReference type="SMART" id="SM00589">
    <property type="entry name" value="PRY"/>
    <property type="match status" value="1"/>
</dbReference>
<evidence type="ECO:0000259" key="6">
    <source>
        <dbReference type="PROSITE" id="PS50119"/>
    </source>
</evidence>
<dbReference type="InterPro" id="IPR050143">
    <property type="entry name" value="TRIM/RBCC"/>
</dbReference>
<dbReference type="Proteomes" id="UP000694915">
    <property type="component" value="Unplaced"/>
</dbReference>
<protein>
    <submittedName>
        <fullName evidence="9">Tripartite motif-containing protein 60-like</fullName>
    </submittedName>
</protein>
<dbReference type="InterPro" id="IPR013083">
    <property type="entry name" value="Znf_RING/FYVE/PHD"/>
</dbReference>
<evidence type="ECO:0000256" key="3">
    <source>
        <dbReference type="ARBA" id="ARBA00022833"/>
    </source>
</evidence>
<dbReference type="SMART" id="SM00184">
    <property type="entry name" value="RING"/>
    <property type="match status" value="1"/>
</dbReference>
<name>A0ABM0LT77_MICOH</name>
<evidence type="ECO:0000259" key="5">
    <source>
        <dbReference type="PROSITE" id="PS50089"/>
    </source>
</evidence>
<feature type="domain" description="B30.2/SPRY" evidence="7">
    <location>
        <begin position="276"/>
        <end position="421"/>
    </location>
</feature>
<dbReference type="PROSITE" id="PS50119">
    <property type="entry name" value="ZF_BBOX"/>
    <property type="match status" value="1"/>
</dbReference>
<feature type="non-terminal residue" evidence="9">
    <location>
        <position position="421"/>
    </location>
</feature>
<dbReference type="SUPFAM" id="SSF57850">
    <property type="entry name" value="RING/U-box"/>
    <property type="match status" value="1"/>
</dbReference>